<keyword evidence="6" id="KW-1185">Reference proteome</keyword>
<evidence type="ECO:0000256" key="3">
    <source>
        <dbReference type="SAM" id="MobiDB-lite"/>
    </source>
</evidence>
<keyword evidence="1 2" id="KW-0728">SH3 domain</keyword>
<feature type="compositionally biased region" description="Low complexity" evidence="3">
    <location>
        <begin position="18"/>
        <end position="34"/>
    </location>
</feature>
<reference evidence="5 6" key="1">
    <citation type="submission" date="2019-09" db="EMBL/GenBank/DDBJ databases">
        <authorList>
            <person name="Brejova B."/>
        </authorList>
    </citation>
    <scope>NUCLEOTIDE SEQUENCE [LARGE SCALE GENOMIC DNA]</scope>
</reference>
<evidence type="ECO:0000256" key="1">
    <source>
        <dbReference type="ARBA" id="ARBA00022443"/>
    </source>
</evidence>
<feature type="compositionally biased region" description="Acidic residues" evidence="3">
    <location>
        <begin position="375"/>
        <end position="395"/>
    </location>
</feature>
<dbReference type="InterPro" id="IPR001452">
    <property type="entry name" value="SH3_domain"/>
</dbReference>
<feature type="compositionally biased region" description="Low complexity" evidence="3">
    <location>
        <begin position="107"/>
        <end position="130"/>
    </location>
</feature>
<feature type="compositionally biased region" description="Low complexity" evidence="3">
    <location>
        <begin position="43"/>
        <end position="53"/>
    </location>
</feature>
<dbReference type="PROSITE" id="PS50002">
    <property type="entry name" value="SH3"/>
    <property type="match status" value="1"/>
</dbReference>
<organism evidence="5 6">
    <name type="scientific">Magnusiomyces paraingens</name>
    <dbReference type="NCBI Taxonomy" id="2606893"/>
    <lineage>
        <taxon>Eukaryota</taxon>
        <taxon>Fungi</taxon>
        <taxon>Dikarya</taxon>
        <taxon>Ascomycota</taxon>
        <taxon>Saccharomycotina</taxon>
        <taxon>Dipodascomycetes</taxon>
        <taxon>Dipodascales</taxon>
        <taxon>Dipodascaceae</taxon>
        <taxon>Magnusiomyces</taxon>
    </lineage>
</organism>
<feature type="region of interest" description="Disordered" evidence="3">
    <location>
        <begin position="366"/>
        <end position="422"/>
    </location>
</feature>
<dbReference type="SUPFAM" id="SSF50044">
    <property type="entry name" value="SH3-domain"/>
    <property type="match status" value="1"/>
</dbReference>
<proteinExistence type="predicted"/>
<dbReference type="AlphaFoldDB" id="A0A5E8BDC9"/>
<dbReference type="Proteomes" id="UP000398389">
    <property type="component" value="Unassembled WGS sequence"/>
</dbReference>
<evidence type="ECO:0000313" key="6">
    <source>
        <dbReference type="Proteomes" id="UP000398389"/>
    </source>
</evidence>
<evidence type="ECO:0000313" key="5">
    <source>
        <dbReference type="EMBL" id="VVT49306.1"/>
    </source>
</evidence>
<dbReference type="RefSeq" id="XP_031852815.1">
    <property type="nucleotide sequence ID" value="XM_031996924.1"/>
</dbReference>
<feature type="region of interest" description="Disordered" evidence="3">
    <location>
        <begin position="1"/>
        <end position="133"/>
    </location>
</feature>
<dbReference type="FunFam" id="2.30.30.40:FF:000283">
    <property type="entry name" value="NAP1-binding protein 2"/>
    <property type="match status" value="1"/>
</dbReference>
<feature type="domain" description="SH3" evidence="4">
    <location>
        <begin position="306"/>
        <end position="367"/>
    </location>
</feature>
<name>A0A5E8BDC9_9ASCO</name>
<protein>
    <recommendedName>
        <fullName evidence="4">SH3 domain-containing protein</fullName>
    </recommendedName>
</protein>
<gene>
    <name evidence="5" type="ORF">SAPINGB_P002205</name>
</gene>
<dbReference type="Pfam" id="PF14604">
    <property type="entry name" value="SH3_9"/>
    <property type="match status" value="1"/>
</dbReference>
<feature type="compositionally biased region" description="Pro residues" evidence="3">
    <location>
        <begin position="7"/>
        <end position="17"/>
    </location>
</feature>
<feature type="region of interest" description="Disordered" evidence="3">
    <location>
        <begin position="194"/>
        <end position="221"/>
    </location>
</feature>
<accession>A0A5E8BDC9</accession>
<feature type="region of interest" description="Disordered" evidence="3">
    <location>
        <begin position="234"/>
        <end position="276"/>
    </location>
</feature>
<sequence>MAATGPCRPPSASPPASPAVSSPAVSLPASPTSLHHFLPSLHRAPSLRSRQSSSPPPDSTHAPSPIIPPEEKEDHDDDIQSQNDNQSTIKTLAQSDEIEAEESSAVTTIELTDAITTTTTDTTPAIATEELPNISESDVSEAYLDDTIIEALARLMEAHIGPEAEELACRPPYKSALPYTDVRDFAYAASNPLHYGVSPGPTPRSSDSFSDDDDDDYIDDDIYDNLDDYNNYYHNDDHHSLDHDYHDPTNDPNDPRQIPPYPDSYHMDGGPPWREDPDLASPVVTMHSVGDRISREFEFSVASVDEIHGRAVALFDFEPENDNEAPLRVGQVIWVSYRHGQGWLVAEDPATGETGLVPEEYVRMLEKKEPPGPDADSEEAWVDEDEDNGDEDDNDPYNYNSNLPPESSAGPLASALQNTHIN</sequence>
<dbReference type="GeneID" id="43581024"/>
<feature type="compositionally biased region" description="Basic and acidic residues" evidence="3">
    <location>
        <begin position="234"/>
        <end position="249"/>
    </location>
</feature>
<evidence type="ECO:0000256" key="2">
    <source>
        <dbReference type="PROSITE-ProRule" id="PRU00192"/>
    </source>
</evidence>
<dbReference type="SMART" id="SM00326">
    <property type="entry name" value="SH3"/>
    <property type="match status" value="1"/>
</dbReference>
<evidence type="ECO:0000259" key="4">
    <source>
        <dbReference type="PROSITE" id="PS50002"/>
    </source>
</evidence>
<dbReference type="InterPro" id="IPR036028">
    <property type="entry name" value="SH3-like_dom_sf"/>
</dbReference>
<feature type="compositionally biased region" description="Acidic residues" evidence="3">
    <location>
        <begin position="209"/>
        <end position="221"/>
    </location>
</feature>
<dbReference type="OrthoDB" id="19092at2759"/>
<dbReference type="Gene3D" id="2.30.30.40">
    <property type="entry name" value="SH3 Domains"/>
    <property type="match status" value="1"/>
</dbReference>
<dbReference type="EMBL" id="CABVLU010000002">
    <property type="protein sequence ID" value="VVT49306.1"/>
    <property type="molecule type" value="Genomic_DNA"/>
</dbReference>